<evidence type="ECO:0000259" key="11">
    <source>
        <dbReference type="PROSITE" id="PS51196"/>
    </source>
</evidence>
<keyword evidence="3" id="KW-0963">Cytoplasm</keyword>
<keyword evidence="4" id="KW-0547">Nucleotide-binding</keyword>
<dbReference type="AlphaFoldDB" id="A0A382CIU3"/>
<dbReference type="SMART" id="SM00958">
    <property type="entry name" value="SecA_PP_bind"/>
    <property type="match status" value="1"/>
</dbReference>
<dbReference type="PANTHER" id="PTHR30612:SF0">
    <property type="entry name" value="CHLOROPLAST PROTEIN-TRANSPORTING ATPASE"/>
    <property type="match status" value="1"/>
</dbReference>
<evidence type="ECO:0000256" key="2">
    <source>
        <dbReference type="ARBA" id="ARBA00022475"/>
    </source>
</evidence>
<dbReference type="InterPro" id="IPR014018">
    <property type="entry name" value="SecA_motor_DEAD"/>
</dbReference>
<dbReference type="PRINTS" id="PR00906">
    <property type="entry name" value="SECA"/>
</dbReference>
<evidence type="ECO:0000313" key="12">
    <source>
        <dbReference type="EMBL" id="SVB25732.1"/>
    </source>
</evidence>
<evidence type="ECO:0000256" key="7">
    <source>
        <dbReference type="ARBA" id="ARBA00022967"/>
    </source>
</evidence>
<keyword evidence="6" id="KW-0653">Protein transport</keyword>
<dbReference type="GO" id="GO:0031522">
    <property type="term" value="C:cell envelope Sec protein transport complex"/>
    <property type="evidence" value="ECO:0007669"/>
    <property type="project" value="TreeGrafter"/>
</dbReference>
<dbReference type="InterPro" id="IPR000185">
    <property type="entry name" value="SecA"/>
</dbReference>
<dbReference type="GO" id="GO:0006886">
    <property type="term" value="P:intracellular protein transport"/>
    <property type="evidence" value="ECO:0007669"/>
    <property type="project" value="InterPro"/>
</dbReference>
<keyword evidence="1" id="KW-0813">Transport</keyword>
<protein>
    <submittedName>
        <fullName evidence="12">Uncharacterized protein</fullName>
    </submittedName>
</protein>
<keyword evidence="9" id="KW-0472">Membrane</keyword>
<evidence type="ECO:0000256" key="9">
    <source>
        <dbReference type="ARBA" id="ARBA00023136"/>
    </source>
</evidence>
<proteinExistence type="predicted"/>
<dbReference type="Gene3D" id="3.40.50.300">
    <property type="entry name" value="P-loop containing nucleotide triphosphate hydrolases"/>
    <property type="match status" value="1"/>
</dbReference>
<evidence type="ECO:0000256" key="6">
    <source>
        <dbReference type="ARBA" id="ARBA00022927"/>
    </source>
</evidence>
<keyword evidence="5" id="KW-0067">ATP-binding</keyword>
<feature type="domain" description="SecA family profile" evidence="11">
    <location>
        <begin position="4"/>
        <end position="400"/>
    </location>
</feature>
<organism evidence="12">
    <name type="scientific">marine metagenome</name>
    <dbReference type="NCBI Taxonomy" id="408172"/>
    <lineage>
        <taxon>unclassified sequences</taxon>
        <taxon>metagenomes</taxon>
        <taxon>ecological metagenomes</taxon>
    </lineage>
</organism>
<dbReference type="InterPro" id="IPR014001">
    <property type="entry name" value="Helicase_ATP-bd"/>
</dbReference>
<sequence>MAILKKIGNLFGNSDEKAVSKLQPIVEEINSWESNTEALSDQELRSKTVQFRDRLGDGETVDDLLPEAFAVVREAAKRALGQRHYDVQLIGGIVLHQGKIAEMRTGEGKTLVATLPAYLNSLTSEGVHIVTVNDYLAKRDAEWMGAVYSKLGISVGALQNNSALILQESRSGYKLTEVERIEAYNADITYGTNNEFGFDFLRDNMADTGDRRVQDSRKFAIVDEVDNILIDEARTPLIISGPSQQNPNEYIKFARIAPGLREDEDYTIDEKLRAVSLSVAGIEKIEKLLKVDNLYDVDNFGQVHFVENAVRAQILYQRDREYVVRNGEVIIVDEFTGRLMEGRRYSDGLHQAIEAKEKVSVQRESVTYATITLQNYFRLYTKLSGMTGTASTEAEEFWKI</sequence>
<accession>A0A382CIU3</accession>
<dbReference type="PROSITE" id="PS51192">
    <property type="entry name" value="HELICASE_ATP_BIND_1"/>
    <property type="match status" value="1"/>
</dbReference>
<dbReference type="GO" id="GO:0005524">
    <property type="term" value="F:ATP binding"/>
    <property type="evidence" value="ECO:0007669"/>
    <property type="project" value="UniProtKB-KW"/>
</dbReference>
<evidence type="ECO:0000256" key="8">
    <source>
        <dbReference type="ARBA" id="ARBA00023010"/>
    </source>
</evidence>
<evidence type="ECO:0000256" key="3">
    <source>
        <dbReference type="ARBA" id="ARBA00022490"/>
    </source>
</evidence>
<evidence type="ECO:0000256" key="4">
    <source>
        <dbReference type="ARBA" id="ARBA00022741"/>
    </source>
</evidence>
<keyword evidence="8" id="KW-0811">Translocation</keyword>
<dbReference type="GO" id="GO:0017038">
    <property type="term" value="P:protein import"/>
    <property type="evidence" value="ECO:0007669"/>
    <property type="project" value="InterPro"/>
</dbReference>
<dbReference type="InterPro" id="IPR036670">
    <property type="entry name" value="SecA_X-link_sf"/>
</dbReference>
<dbReference type="CDD" id="cd17928">
    <property type="entry name" value="DEXDc_SecA"/>
    <property type="match status" value="1"/>
</dbReference>
<dbReference type="Pfam" id="PF01043">
    <property type="entry name" value="SecA_PP_bind"/>
    <property type="match status" value="1"/>
</dbReference>
<dbReference type="GO" id="GO:0005886">
    <property type="term" value="C:plasma membrane"/>
    <property type="evidence" value="ECO:0007669"/>
    <property type="project" value="TreeGrafter"/>
</dbReference>
<name>A0A382CIU3_9ZZZZ</name>
<evidence type="ECO:0000259" key="10">
    <source>
        <dbReference type="PROSITE" id="PS51192"/>
    </source>
</evidence>
<dbReference type="EMBL" id="UINC01034613">
    <property type="protein sequence ID" value="SVB25732.1"/>
    <property type="molecule type" value="Genomic_DNA"/>
</dbReference>
<gene>
    <name evidence="12" type="ORF">METZ01_LOCUS178586</name>
</gene>
<dbReference type="GO" id="GO:0006605">
    <property type="term" value="P:protein targeting"/>
    <property type="evidence" value="ECO:0007669"/>
    <property type="project" value="InterPro"/>
</dbReference>
<dbReference type="FunFam" id="3.90.1440.10:FF:000002">
    <property type="entry name" value="Protein translocase subunit SecA"/>
    <property type="match status" value="1"/>
</dbReference>
<dbReference type="SUPFAM" id="SSF52540">
    <property type="entry name" value="P-loop containing nucleoside triphosphate hydrolases"/>
    <property type="match status" value="1"/>
</dbReference>
<evidence type="ECO:0000256" key="5">
    <source>
        <dbReference type="ARBA" id="ARBA00022840"/>
    </source>
</evidence>
<dbReference type="GO" id="GO:0043952">
    <property type="term" value="P:protein transport by the Sec complex"/>
    <property type="evidence" value="ECO:0007669"/>
    <property type="project" value="TreeGrafter"/>
</dbReference>
<keyword evidence="2" id="KW-1003">Cell membrane</keyword>
<dbReference type="InterPro" id="IPR011130">
    <property type="entry name" value="SecA_preprotein_X-link_dom"/>
</dbReference>
<feature type="non-terminal residue" evidence="12">
    <location>
        <position position="400"/>
    </location>
</feature>
<evidence type="ECO:0000256" key="1">
    <source>
        <dbReference type="ARBA" id="ARBA00022448"/>
    </source>
</evidence>
<dbReference type="SMART" id="SM00957">
    <property type="entry name" value="SecA_DEAD"/>
    <property type="match status" value="1"/>
</dbReference>
<dbReference type="GO" id="GO:0005829">
    <property type="term" value="C:cytosol"/>
    <property type="evidence" value="ECO:0007669"/>
    <property type="project" value="TreeGrafter"/>
</dbReference>
<dbReference type="SUPFAM" id="SSF81767">
    <property type="entry name" value="Pre-protein crosslinking domain of SecA"/>
    <property type="match status" value="1"/>
</dbReference>
<dbReference type="PANTHER" id="PTHR30612">
    <property type="entry name" value="SECA INNER MEMBRANE COMPONENT OF SEC PROTEIN SECRETION SYSTEM"/>
    <property type="match status" value="1"/>
</dbReference>
<feature type="domain" description="Helicase ATP-binding" evidence="10">
    <location>
        <begin position="90"/>
        <end position="261"/>
    </location>
</feature>
<keyword evidence="7" id="KW-1278">Translocase</keyword>
<reference evidence="12" key="1">
    <citation type="submission" date="2018-05" db="EMBL/GenBank/DDBJ databases">
        <authorList>
            <person name="Lanie J.A."/>
            <person name="Ng W.-L."/>
            <person name="Kazmierczak K.M."/>
            <person name="Andrzejewski T.M."/>
            <person name="Davidsen T.M."/>
            <person name="Wayne K.J."/>
            <person name="Tettelin H."/>
            <person name="Glass J.I."/>
            <person name="Rusch D."/>
            <person name="Podicherti R."/>
            <person name="Tsui H.-C.T."/>
            <person name="Winkler M.E."/>
        </authorList>
    </citation>
    <scope>NUCLEOTIDE SEQUENCE</scope>
</reference>
<dbReference type="InterPro" id="IPR027417">
    <property type="entry name" value="P-loop_NTPase"/>
</dbReference>
<dbReference type="Pfam" id="PF07517">
    <property type="entry name" value="SecA_DEAD"/>
    <property type="match status" value="1"/>
</dbReference>
<dbReference type="Gene3D" id="3.90.1440.10">
    <property type="entry name" value="SecA, preprotein cross-linking domain"/>
    <property type="match status" value="1"/>
</dbReference>
<dbReference type="InterPro" id="IPR011115">
    <property type="entry name" value="SecA_DEAD"/>
</dbReference>
<dbReference type="PROSITE" id="PS51196">
    <property type="entry name" value="SECA_MOTOR_DEAD"/>
    <property type="match status" value="1"/>
</dbReference>